<organism evidence="3 4">
    <name type="scientific">Morchella conica CCBAS932</name>
    <dbReference type="NCBI Taxonomy" id="1392247"/>
    <lineage>
        <taxon>Eukaryota</taxon>
        <taxon>Fungi</taxon>
        <taxon>Dikarya</taxon>
        <taxon>Ascomycota</taxon>
        <taxon>Pezizomycotina</taxon>
        <taxon>Pezizomycetes</taxon>
        <taxon>Pezizales</taxon>
        <taxon>Morchellaceae</taxon>
        <taxon>Morchella</taxon>
    </lineage>
</organism>
<feature type="region of interest" description="Disordered" evidence="1">
    <location>
        <begin position="334"/>
        <end position="362"/>
    </location>
</feature>
<dbReference type="Proteomes" id="UP000277580">
    <property type="component" value="Unassembled WGS sequence"/>
</dbReference>
<feature type="compositionally biased region" description="Polar residues" evidence="1">
    <location>
        <begin position="463"/>
        <end position="473"/>
    </location>
</feature>
<dbReference type="InterPro" id="IPR058055">
    <property type="entry name" value="PA-PLA1"/>
</dbReference>
<dbReference type="Pfam" id="PF02862">
    <property type="entry name" value="DDHD"/>
    <property type="match status" value="2"/>
</dbReference>
<keyword evidence="4" id="KW-1185">Reference proteome</keyword>
<dbReference type="GO" id="GO:0005737">
    <property type="term" value="C:cytoplasm"/>
    <property type="evidence" value="ECO:0007669"/>
    <property type="project" value="TreeGrafter"/>
</dbReference>
<reference evidence="3 4" key="1">
    <citation type="journal article" date="2018" name="Nat. Ecol. Evol.">
        <title>Pezizomycetes genomes reveal the molecular basis of ectomycorrhizal truffle lifestyle.</title>
        <authorList>
            <person name="Murat C."/>
            <person name="Payen T."/>
            <person name="Noel B."/>
            <person name="Kuo A."/>
            <person name="Morin E."/>
            <person name="Chen J."/>
            <person name="Kohler A."/>
            <person name="Krizsan K."/>
            <person name="Balestrini R."/>
            <person name="Da Silva C."/>
            <person name="Montanini B."/>
            <person name="Hainaut M."/>
            <person name="Levati E."/>
            <person name="Barry K.W."/>
            <person name="Belfiori B."/>
            <person name="Cichocki N."/>
            <person name="Clum A."/>
            <person name="Dockter R.B."/>
            <person name="Fauchery L."/>
            <person name="Guy J."/>
            <person name="Iotti M."/>
            <person name="Le Tacon F."/>
            <person name="Lindquist E.A."/>
            <person name="Lipzen A."/>
            <person name="Malagnac F."/>
            <person name="Mello A."/>
            <person name="Molinier V."/>
            <person name="Miyauchi S."/>
            <person name="Poulain J."/>
            <person name="Riccioni C."/>
            <person name="Rubini A."/>
            <person name="Sitrit Y."/>
            <person name="Splivallo R."/>
            <person name="Traeger S."/>
            <person name="Wang M."/>
            <person name="Zifcakova L."/>
            <person name="Wipf D."/>
            <person name="Zambonelli A."/>
            <person name="Paolocci F."/>
            <person name="Nowrousian M."/>
            <person name="Ottonello S."/>
            <person name="Baldrian P."/>
            <person name="Spatafora J.W."/>
            <person name="Henrissat B."/>
            <person name="Nagy L.G."/>
            <person name="Aury J.M."/>
            <person name="Wincker P."/>
            <person name="Grigoriev I.V."/>
            <person name="Bonfante P."/>
            <person name="Martin F.M."/>
        </authorList>
    </citation>
    <scope>NUCLEOTIDE SEQUENCE [LARGE SCALE GENOMIC DNA]</scope>
    <source>
        <strain evidence="3 4">CCBAS932</strain>
    </source>
</reference>
<feature type="compositionally biased region" description="Polar residues" evidence="1">
    <location>
        <begin position="190"/>
        <end position="214"/>
    </location>
</feature>
<feature type="region of interest" description="Disordered" evidence="1">
    <location>
        <begin position="443"/>
        <end position="507"/>
    </location>
</feature>
<sequence length="910" mass="100401">MTTRGDSPSPPPPINSYWFYSSPFPLDDPLAPFPIPTAATAQTKYPPRPFSRYDSLALEAAYQDHLQTQRAREAERGRAAAALSSIFRGTSPKAIGRRASNETSTSTATIREVAKEGHLQFKEGGSSEVAIEITDEMGTGRGNSWEEKSLRKGSPSSLRHLYSGSPSSSSPVSTGLGTSPGYGGLGTSPNTRSGTTRTPFIRSLTQSRAMTMPNTTSRSSSTSRRSSVKKASPPPTPPIQTEIPVGLQRLHQVLLPSFIMTPIYWSPLQDVASVMRGTWFYKDTMLPVEANIANRLEAGWEEVRAWTEEWEMELSSAVEVGREGEEKVRWQLFDKSTASAPPTRPGTSLGDGNQEGGMSSFETEHPISSASLKSGVAGSVTPGQTTVNEADWVLFANAVDAYICRDTMLSFGNKRPLANIRKGKVVGTHVVRGFQQDVWERLNPSSKKKKVAASGTAARKARSTSTSGVSTPTEAREREKRRSTTGSAEVPKEDFETSPSEGLGPDDEERIEVTDLFLVIHGIGQKLSERVESFHFTHAINSFRRHINVELRDPAVRPLLRDGGKVGMMVLPINWRHNLSFDEEGLSNGHSNNSENDFSLEDITPPSIPAVRNLIGDVMLDIPYYLSHHKQKMIGAVVKEANRVYGLWRQNNPDFEKNGGRVHIIAHSLGTAIAMDILSNQPTHVPQDMKRETRDTQFDFDTKNVFFVGSPAAFFLLLNKRTLLPRRGRDKTECDSSDTDPHVTGLAGTYGCMAADNIYNVLHYSDPIAYRLNPTVDASYAASLRTAYVPSTATTFLDTLIRTVYPSSSANVPNTPFSRLPSTIELETHDFSREELAEKRLYLLNDNGQIDYFLQSSGALENQYLNMLGAHSSYWESRDFIRFCVVEAGRKGGRSGCVRGMCVRKKRGWK</sequence>
<feature type="compositionally biased region" description="Low complexity" evidence="1">
    <location>
        <begin position="156"/>
        <end position="177"/>
    </location>
</feature>
<accession>A0A3N4KVR4</accession>
<dbReference type="AlphaFoldDB" id="A0A3N4KVR4"/>
<evidence type="ECO:0000259" key="2">
    <source>
        <dbReference type="PROSITE" id="PS51043"/>
    </source>
</evidence>
<dbReference type="PROSITE" id="PS51043">
    <property type="entry name" value="DDHD"/>
    <property type="match status" value="1"/>
</dbReference>
<feature type="compositionally biased region" description="Low complexity" evidence="1">
    <location>
        <begin position="215"/>
        <end position="225"/>
    </location>
</feature>
<dbReference type="SUPFAM" id="SSF53474">
    <property type="entry name" value="alpha/beta-Hydrolases"/>
    <property type="match status" value="1"/>
</dbReference>
<dbReference type="SMART" id="SM01127">
    <property type="entry name" value="DDHD"/>
    <property type="match status" value="1"/>
</dbReference>
<feature type="domain" description="DDHD" evidence="2">
    <location>
        <begin position="698"/>
        <end position="890"/>
    </location>
</feature>
<dbReference type="InterPro" id="IPR029058">
    <property type="entry name" value="AB_hydrolase_fold"/>
</dbReference>
<evidence type="ECO:0000313" key="3">
    <source>
        <dbReference type="EMBL" id="RPB14627.1"/>
    </source>
</evidence>
<feature type="region of interest" description="Disordered" evidence="1">
    <location>
        <begin position="135"/>
        <end position="241"/>
    </location>
</feature>
<dbReference type="EMBL" id="ML119117">
    <property type="protein sequence ID" value="RPB14627.1"/>
    <property type="molecule type" value="Genomic_DNA"/>
</dbReference>
<evidence type="ECO:0000256" key="1">
    <source>
        <dbReference type="SAM" id="MobiDB-lite"/>
    </source>
</evidence>
<dbReference type="InParanoid" id="A0A3N4KVR4"/>
<proteinExistence type="predicted"/>
<dbReference type="STRING" id="1392247.A0A3N4KVR4"/>
<dbReference type="OrthoDB" id="69269at2759"/>
<dbReference type="InterPro" id="IPR004177">
    <property type="entry name" value="DDHD_dom"/>
</dbReference>
<dbReference type="PANTHER" id="PTHR23509:SF6">
    <property type="entry name" value="PHOSPHOLIPASE C1020.13C-RELATED"/>
    <property type="match status" value="1"/>
</dbReference>
<evidence type="ECO:0000313" key="4">
    <source>
        <dbReference type="Proteomes" id="UP000277580"/>
    </source>
</evidence>
<dbReference type="PANTHER" id="PTHR23509">
    <property type="entry name" value="PA-PL1 PHOSPHOLIPASE FAMILY"/>
    <property type="match status" value="1"/>
</dbReference>
<gene>
    <name evidence="3" type="ORF">P167DRAFT_563718</name>
</gene>
<protein>
    <submittedName>
        <fullName evidence="3">DDHD-domain-containing protein</fullName>
    </submittedName>
</protein>
<dbReference type="GO" id="GO:0046872">
    <property type="term" value="F:metal ion binding"/>
    <property type="evidence" value="ECO:0007669"/>
    <property type="project" value="InterPro"/>
</dbReference>
<dbReference type="GO" id="GO:0004620">
    <property type="term" value="F:phospholipase activity"/>
    <property type="evidence" value="ECO:0007669"/>
    <property type="project" value="TreeGrafter"/>
</dbReference>
<name>A0A3N4KVR4_9PEZI</name>